<evidence type="ECO:0000313" key="2">
    <source>
        <dbReference type="Proteomes" id="UP000324222"/>
    </source>
</evidence>
<keyword evidence="2" id="KW-1185">Reference proteome</keyword>
<organism evidence="1 2">
    <name type="scientific">Portunus trituberculatus</name>
    <name type="common">Swimming crab</name>
    <name type="synonym">Neptunus trituberculatus</name>
    <dbReference type="NCBI Taxonomy" id="210409"/>
    <lineage>
        <taxon>Eukaryota</taxon>
        <taxon>Metazoa</taxon>
        <taxon>Ecdysozoa</taxon>
        <taxon>Arthropoda</taxon>
        <taxon>Crustacea</taxon>
        <taxon>Multicrustacea</taxon>
        <taxon>Malacostraca</taxon>
        <taxon>Eumalacostraca</taxon>
        <taxon>Eucarida</taxon>
        <taxon>Decapoda</taxon>
        <taxon>Pleocyemata</taxon>
        <taxon>Brachyura</taxon>
        <taxon>Eubrachyura</taxon>
        <taxon>Portunoidea</taxon>
        <taxon>Portunidae</taxon>
        <taxon>Portuninae</taxon>
        <taxon>Portunus</taxon>
    </lineage>
</organism>
<dbReference type="Proteomes" id="UP000324222">
    <property type="component" value="Unassembled WGS sequence"/>
</dbReference>
<accession>A0A5B7FMF0</accession>
<dbReference type="EMBL" id="VSRR010008395">
    <property type="protein sequence ID" value="MPC48651.1"/>
    <property type="molecule type" value="Genomic_DNA"/>
</dbReference>
<comment type="caution">
    <text evidence="1">The sequence shown here is derived from an EMBL/GenBank/DDBJ whole genome shotgun (WGS) entry which is preliminary data.</text>
</comment>
<reference evidence="1 2" key="1">
    <citation type="submission" date="2019-05" db="EMBL/GenBank/DDBJ databases">
        <title>Another draft genome of Portunus trituberculatus and its Hox gene families provides insights of decapod evolution.</title>
        <authorList>
            <person name="Jeong J.-H."/>
            <person name="Song I."/>
            <person name="Kim S."/>
            <person name="Choi T."/>
            <person name="Kim D."/>
            <person name="Ryu S."/>
            <person name="Kim W."/>
        </authorList>
    </citation>
    <scope>NUCLEOTIDE SEQUENCE [LARGE SCALE GENOMIC DNA]</scope>
    <source>
        <tissue evidence="1">Muscle</tissue>
    </source>
</reference>
<name>A0A5B7FMF0_PORTR</name>
<gene>
    <name evidence="1" type="ORF">E2C01_042432</name>
</gene>
<dbReference type="AlphaFoldDB" id="A0A5B7FMF0"/>
<sequence length="66" mass="7613">MFREKEGRKEGKKRKKIEGNFLSRDINSQATIGVLRFTKVSSHGFRSQLSPPRYQLDFPPFTKGAL</sequence>
<protein>
    <submittedName>
        <fullName evidence="1">Uncharacterized protein</fullName>
    </submittedName>
</protein>
<evidence type="ECO:0000313" key="1">
    <source>
        <dbReference type="EMBL" id="MPC48651.1"/>
    </source>
</evidence>
<proteinExistence type="predicted"/>